<dbReference type="EMBL" id="VCYH01000013">
    <property type="protein sequence ID" value="MDN7026035.1"/>
    <property type="molecule type" value="Genomic_DNA"/>
</dbReference>
<dbReference type="RefSeq" id="WP_301665241.1">
    <property type="nucleotide sequence ID" value="NZ_VCYH01000013.1"/>
</dbReference>
<accession>A0ABT8MDL6</accession>
<organism evidence="1 2">
    <name type="scientific">Methanoculleus frigidifontis</name>
    <dbReference type="NCBI Taxonomy" id="2584085"/>
    <lineage>
        <taxon>Archaea</taxon>
        <taxon>Methanobacteriati</taxon>
        <taxon>Methanobacteriota</taxon>
        <taxon>Stenosarchaea group</taxon>
        <taxon>Methanomicrobia</taxon>
        <taxon>Methanomicrobiales</taxon>
        <taxon>Methanomicrobiaceae</taxon>
        <taxon>Methanoculleus</taxon>
    </lineage>
</organism>
<keyword evidence="2" id="KW-1185">Reference proteome</keyword>
<dbReference type="CDD" id="cd09757">
    <property type="entry name" value="Cas8c_I-C"/>
    <property type="match status" value="1"/>
</dbReference>
<evidence type="ECO:0000313" key="2">
    <source>
        <dbReference type="Proteomes" id="UP001168338"/>
    </source>
</evidence>
<evidence type="ECO:0000313" key="1">
    <source>
        <dbReference type="EMBL" id="MDN7026035.1"/>
    </source>
</evidence>
<dbReference type="Pfam" id="PF09709">
    <property type="entry name" value="Cas_Csd1"/>
    <property type="match status" value="1"/>
</dbReference>
<sequence length="629" mass="70319">MIIQSLCRYYDILAGDEDAAIARPGYSSAKVSFGLVLGPGGELSYIVDLRSDDKKPRPKVMDVPLQTSRAVSIVPYVLCDNAKYVFGVEKFKRGDFEKKFLKPSGKGNSPDYTILAENEKEVVVVHQRSRDCFEAFKMRQHEVFDTLDDPGVRALFTFLDSWKPEEFCRHPKIAEYLDDLLAGGSCVFECDGVFLHRKPSVKGAWEHYCGNNESSAAVAAQCLVTGKVGAVARIHQNLKGVAGAQMSGASLVSFNDDSFCSYGKKQSFNAPISESAMFKYTTALNYLLAHTEYRQRIADTTVVYWAETSGTACENLASLFFAPPETVDRDSSKDPTDPERVQDWRKIELIGGILEKVRKGRKIHTEDVGADPETNFYMLGLAPNNARLAVRFWHVGSFGNFIERAARHHLDMEIVRGDYDPRYVSMYRLLEQTVAAGSDNKAASPLLGGLLLRSILNGTPYPVQMYTAMINRAKVERSVNAVRAGFIKAYLLRLARAGLTNLQEEMITVSLNEENPNVPYRLGRLFAVLEKAQTDTNREMKSTINSKYFSSASTTPAVVFPVLLKLAQHHIAKSDWGFKTTQDVEETLAGVDEFPAYLNLEEQGMFMLGYYHQRKAFYKKKEEVAGEGE</sequence>
<reference evidence="1" key="1">
    <citation type="submission" date="2019-05" db="EMBL/GenBank/DDBJ databases">
        <title>Methanoculleus sp. FWC-SCC1, a methanogenic archaeon isolated from deep marine cold seep.</title>
        <authorList>
            <person name="Chen Y.-W."/>
            <person name="Chen S.-C."/>
            <person name="Teng N.-H."/>
            <person name="Lai M.-C."/>
        </authorList>
    </citation>
    <scope>NUCLEOTIDE SEQUENCE</scope>
    <source>
        <strain evidence="1">FWC-SCC1</strain>
    </source>
</reference>
<dbReference type="InterPro" id="IPR010144">
    <property type="entry name" value="CRISPR-assoc_prot_Csd1-typ"/>
</dbReference>
<dbReference type="NCBIfam" id="TIGR01863">
    <property type="entry name" value="cas_Csd1"/>
    <property type="match status" value="1"/>
</dbReference>
<proteinExistence type="predicted"/>
<dbReference type="Proteomes" id="UP001168338">
    <property type="component" value="Unassembled WGS sequence"/>
</dbReference>
<gene>
    <name evidence="1" type="primary">cas8c</name>
    <name evidence="1" type="ORF">FGU65_14280</name>
</gene>
<comment type="caution">
    <text evidence="1">The sequence shown here is derived from an EMBL/GenBank/DDBJ whole genome shotgun (WGS) entry which is preliminary data.</text>
</comment>
<name>A0ABT8MDL6_9EURY</name>
<protein>
    <submittedName>
        <fullName evidence="1">Type I-C CRISPR-associated protein Cas8c/Csd1</fullName>
    </submittedName>
</protein>